<organism evidence="4 5">
    <name type="scientific">Streptococcus sanguinis SK49</name>
    <dbReference type="NCBI Taxonomy" id="888808"/>
    <lineage>
        <taxon>Bacteria</taxon>
        <taxon>Bacillati</taxon>
        <taxon>Bacillota</taxon>
        <taxon>Bacilli</taxon>
        <taxon>Lactobacillales</taxon>
        <taxon>Streptococcaceae</taxon>
        <taxon>Streptococcus</taxon>
    </lineage>
</organism>
<keyword evidence="2" id="KW-1133">Transmembrane helix</keyword>
<evidence type="ECO:0000256" key="1">
    <source>
        <dbReference type="ARBA" id="ARBA00009067"/>
    </source>
</evidence>
<dbReference type="InterPro" id="IPR052710">
    <property type="entry name" value="CAAX_protease"/>
</dbReference>
<feature type="transmembrane region" description="Helical" evidence="2">
    <location>
        <begin position="28"/>
        <end position="45"/>
    </location>
</feature>
<dbReference type="GO" id="GO:0004175">
    <property type="term" value="F:endopeptidase activity"/>
    <property type="evidence" value="ECO:0007669"/>
    <property type="project" value="UniProtKB-ARBA"/>
</dbReference>
<sequence length="265" mass="31798">MYISRTCVLIFWKICYFILHMKRKIIQYIYPIILLFLVKMLTMWVEVFLNGRKVKVYSDLEMTIYLSALLITIVCSIFAIWRWGDKSIFKFSKIKLSYILVTVGLYYFLQYFNEQYWQWFPNYVTTNQQGLDDIRYAHPSTFVWGSHLFVMSILSPVREELVFRGAIMTSYFRNSQYFLDVLVSAAAFGIFHIIGFPWSWIDFFFYAMAGAVIGFIFRYTKSIYYPLTFHIFWNTANHWSEIWSFIYLNILNHNHPSNGWFVPGL</sequence>
<feature type="transmembrane region" description="Helical" evidence="2">
    <location>
        <begin position="65"/>
        <end position="84"/>
    </location>
</feature>
<evidence type="ECO:0000313" key="4">
    <source>
        <dbReference type="EMBL" id="EGJ37139.1"/>
    </source>
</evidence>
<evidence type="ECO:0000259" key="3">
    <source>
        <dbReference type="Pfam" id="PF02517"/>
    </source>
</evidence>
<keyword evidence="4" id="KW-0645">Protease</keyword>
<feature type="transmembrane region" description="Helical" evidence="2">
    <location>
        <begin position="177"/>
        <end position="197"/>
    </location>
</feature>
<comment type="caution">
    <text evidence="4">The sequence shown here is derived from an EMBL/GenBank/DDBJ whole genome shotgun (WGS) entry which is preliminary data.</text>
</comment>
<keyword evidence="4" id="KW-0378">Hydrolase</keyword>
<evidence type="ECO:0000256" key="2">
    <source>
        <dbReference type="SAM" id="Phobius"/>
    </source>
</evidence>
<keyword evidence="2" id="KW-0812">Transmembrane</keyword>
<dbReference type="PATRIC" id="fig|888808.3.peg.1945"/>
<dbReference type="InterPro" id="IPR003675">
    <property type="entry name" value="Rce1/LyrA-like_dom"/>
</dbReference>
<dbReference type="PANTHER" id="PTHR36435">
    <property type="entry name" value="SLR1288 PROTEIN"/>
    <property type="match status" value="1"/>
</dbReference>
<feature type="transmembrane region" description="Helical" evidence="2">
    <location>
        <begin position="203"/>
        <end position="220"/>
    </location>
</feature>
<dbReference type="GO" id="GO:0006508">
    <property type="term" value="P:proteolysis"/>
    <property type="evidence" value="ECO:0007669"/>
    <property type="project" value="UniProtKB-KW"/>
</dbReference>
<dbReference type="Pfam" id="PF02517">
    <property type="entry name" value="Rce1-like"/>
    <property type="match status" value="1"/>
</dbReference>
<feature type="transmembrane region" description="Helical" evidence="2">
    <location>
        <begin position="136"/>
        <end position="157"/>
    </location>
</feature>
<dbReference type="Proteomes" id="UP000006459">
    <property type="component" value="Unassembled WGS sequence"/>
</dbReference>
<name>F3UZP7_STRSA</name>
<dbReference type="EMBL" id="AFFO01000015">
    <property type="protein sequence ID" value="EGJ37139.1"/>
    <property type="molecule type" value="Genomic_DNA"/>
</dbReference>
<dbReference type="HOGENOM" id="CLU_1128582_0_0_9"/>
<keyword evidence="2" id="KW-0472">Membrane</keyword>
<dbReference type="eggNOG" id="COG1266">
    <property type="taxonomic scope" value="Bacteria"/>
</dbReference>
<accession>F3UZP7</accession>
<reference evidence="4 5" key="1">
    <citation type="submission" date="2011-03" db="EMBL/GenBank/DDBJ databases">
        <authorList>
            <person name="Muzny D."/>
            <person name="Qin X."/>
            <person name="Deng J."/>
            <person name="Jiang H."/>
            <person name="Liu Y."/>
            <person name="Qu J."/>
            <person name="Song X.-Z."/>
            <person name="Zhang L."/>
            <person name="Thornton R."/>
            <person name="Coyle M."/>
            <person name="Francisco L."/>
            <person name="Jackson L."/>
            <person name="Javaid M."/>
            <person name="Korchina V."/>
            <person name="Kovar C."/>
            <person name="Mata R."/>
            <person name="Mathew T."/>
            <person name="Ngo R."/>
            <person name="Nguyen L."/>
            <person name="Nguyen N."/>
            <person name="Okwuonu G."/>
            <person name="Ongeri F."/>
            <person name="Pham C."/>
            <person name="Simmons D."/>
            <person name="Wilczek-Boney K."/>
            <person name="Hale W."/>
            <person name="Jakkamsetti A."/>
            <person name="Pham P."/>
            <person name="Ruth R."/>
            <person name="San Lucas F."/>
            <person name="Warren J."/>
            <person name="Zhang J."/>
            <person name="Zhao Z."/>
            <person name="Zhou C."/>
            <person name="Zhu D."/>
            <person name="Lee S."/>
            <person name="Bess C."/>
            <person name="Blankenburg K."/>
            <person name="Forbes L."/>
            <person name="Fu Q."/>
            <person name="Gubbala S."/>
            <person name="Hirani K."/>
            <person name="Jayaseelan J.C."/>
            <person name="Lara F."/>
            <person name="Munidasa M."/>
            <person name="Palculict T."/>
            <person name="Patil S."/>
            <person name="Pu L.-L."/>
            <person name="Saada N."/>
            <person name="Tang L."/>
            <person name="Weissenberger G."/>
            <person name="Zhu Y."/>
            <person name="Hemphill L."/>
            <person name="Shang Y."/>
            <person name="Youmans B."/>
            <person name="Ayvaz T."/>
            <person name="Ross M."/>
            <person name="Santibanez J."/>
            <person name="Aqrawi P."/>
            <person name="Gross S."/>
            <person name="Joshi V."/>
            <person name="Fowler G."/>
            <person name="Nazareth L."/>
            <person name="Reid J."/>
            <person name="Worley K."/>
            <person name="Petrosino J."/>
            <person name="Highlander S."/>
            <person name="Gibbs R."/>
        </authorList>
    </citation>
    <scope>NUCLEOTIDE SEQUENCE [LARGE SCALE GENOMIC DNA]</scope>
    <source>
        <strain evidence="4 5">SK49</strain>
    </source>
</reference>
<feature type="domain" description="CAAX prenyl protease 2/Lysostaphin resistance protein A-like" evidence="3">
    <location>
        <begin position="147"/>
        <end position="235"/>
    </location>
</feature>
<proteinExistence type="inferred from homology"/>
<protein>
    <submittedName>
        <fullName evidence="4">CAAX amino protease</fullName>
    </submittedName>
</protein>
<dbReference type="GO" id="GO:0080120">
    <property type="term" value="P:CAAX-box protein maturation"/>
    <property type="evidence" value="ECO:0007669"/>
    <property type="project" value="UniProtKB-ARBA"/>
</dbReference>
<dbReference type="AlphaFoldDB" id="F3UZP7"/>
<comment type="similarity">
    <text evidence="1">Belongs to the UPF0177 family.</text>
</comment>
<evidence type="ECO:0000313" key="5">
    <source>
        <dbReference type="Proteomes" id="UP000006459"/>
    </source>
</evidence>
<gene>
    <name evidence="4" type="ORF">HMPREF9380_1987</name>
</gene>
<dbReference type="PANTHER" id="PTHR36435:SF1">
    <property type="entry name" value="CAAX AMINO TERMINAL PROTEASE FAMILY PROTEIN"/>
    <property type="match status" value="1"/>
</dbReference>
<feature type="transmembrane region" description="Helical" evidence="2">
    <location>
        <begin position="96"/>
        <end position="113"/>
    </location>
</feature>